<dbReference type="InterPro" id="IPR001789">
    <property type="entry name" value="Sig_transdc_resp-reg_receiver"/>
</dbReference>
<dbReference type="Gene3D" id="3.40.50.2300">
    <property type="match status" value="1"/>
</dbReference>
<accession>A0A3S3UAG7</accession>
<dbReference type="EMBL" id="MTKO01000034">
    <property type="protein sequence ID" value="RWX47403.1"/>
    <property type="molecule type" value="Genomic_DNA"/>
</dbReference>
<feature type="modified residue" description="4-aspartylphosphate" evidence="1">
    <location>
        <position position="78"/>
    </location>
</feature>
<evidence type="ECO:0000259" key="2">
    <source>
        <dbReference type="PROSITE" id="PS50110"/>
    </source>
</evidence>
<dbReference type="Proteomes" id="UP000287853">
    <property type="component" value="Unassembled WGS sequence"/>
</dbReference>
<dbReference type="PROSITE" id="PS50110">
    <property type="entry name" value="RESPONSE_REGULATORY"/>
    <property type="match status" value="1"/>
</dbReference>
<feature type="domain" description="Response regulatory" evidence="2">
    <location>
        <begin position="23"/>
        <end position="147"/>
    </location>
</feature>
<protein>
    <submittedName>
        <fullName evidence="3">CheY chemotaxis protein or a CheY-like REC (Receiver) domain</fullName>
    </submittedName>
</protein>
<organism evidence="3 4">
    <name type="scientific">Candidatus Electrothrix aarhusensis</name>
    <dbReference type="NCBI Taxonomy" id="1859131"/>
    <lineage>
        <taxon>Bacteria</taxon>
        <taxon>Pseudomonadati</taxon>
        <taxon>Thermodesulfobacteriota</taxon>
        <taxon>Desulfobulbia</taxon>
        <taxon>Desulfobulbales</taxon>
        <taxon>Desulfobulbaceae</taxon>
        <taxon>Candidatus Electrothrix</taxon>
    </lineage>
</organism>
<dbReference type="SUPFAM" id="SSF52172">
    <property type="entry name" value="CheY-like"/>
    <property type="match status" value="1"/>
</dbReference>
<sequence length="262" mass="29612">MRLVKKKRSPLSSTEEAPEQPWKILVIDDEPSVHTLTQLILKRMKFSGRRVQLFSAYSAEEAKKVLHEEADIAVAVVDVVMESEHAGLELVEYIREELGNGYIRLVIRTGQAGSAPEREVIDHYDIDDYKDKTELTAQKLYTAIRSALKAYRDIMIIESNRQGLERILNATPGLYLPSFDSADQFFQGVLQQVIGLCQLGKNGLLCTINSFISTFDSDDAQVRAGTGDFFLRDNINQNPECVEVIRSCSRIIKEGREHDMES</sequence>
<dbReference type="GO" id="GO:0000160">
    <property type="term" value="P:phosphorelay signal transduction system"/>
    <property type="evidence" value="ECO:0007669"/>
    <property type="project" value="InterPro"/>
</dbReference>
<keyword evidence="4" id="KW-1185">Reference proteome</keyword>
<evidence type="ECO:0000256" key="1">
    <source>
        <dbReference type="PROSITE-ProRule" id="PRU00169"/>
    </source>
</evidence>
<keyword evidence="1" id="KW-0597">Phosphoprotein</keyword>
<reference evidence="3 4" key="1">
    <citation type="submission" date="2017-01" db="EMBL/GenBank/DDBJ databases">
        <title>The cable genome- insights into the physiology and evolution of filamentous bacteria capable of sulfide oxidation via long distance electron transfer.</title>
        <authorList>
            <person name="Schreiber L."/>
            <person name="Bjerg J.T."/>
            <person name="Boggild A."/>
            <person name="Van De Vossenberg J."/>
            <person name="Meysman F."/>
            <person name="Nielsen L.P."/>
            <person name="Schramm A."/>
            <person name="Kjeldsen K.U."/>
        </authorList>
    </citation>
    <scope>NUCLEOTIDE SEQUENCE [LARGE SCALE GENOMIC DNA]</scope>
    <source>
        <strain evidence="3">MCF</strain>
    </source>
</reference>
<proteinExistence type="predicted"/>
<dbReference type="InterPro" id="IPR011006">
    <property type="entry name" value="CheY-like_superfamily"/>
</dbReference>
<evidence type="ECO:0000313" key="3">
    <source>
        <dbReference type="EMBL" id="RWX47403.1"/>
    </source>
</evidence>
<dbReference type="AlphaFoldDB" id="A0A3S3UAG7"/>
<evidence type="ECO:0000313" key="4">
    <source>
        <dbReference type="Proteomes" id="UP000287853"/>
    </source>
</evidence>
<dbReference type="InterPro" id="IPR021800">
    <property type="entry name" value="DUF3369"/>
</dbReference>
<comment type="caution">
    <text evidence="3">The sequence shown here is derived from an EMBL/GenBank/DDBJ whole genome shotgun (WGS) entry which is preliminary data.</text>
</comment>
<name>A0A3S3UAG7_9BACT</name>
<gene>
    <name evidence="3" type="ORF">H206_01022</name>
</gene>
<dbReference type="Pfam" id="PF11849">
    <property type="entry name" value="DUF3369"/>
    <property type="match status" value="1"/>
</dbReference>